<dbReference type="EMBL" id="CAFZ01000054">
    <property type="protein sequence ID" value="CCA69422.1"/>
    <property type="molecule type" value="Genomic_DNA"/>
</dbReference>
<dbReference type="HOGENOM" id="CLU_067172_0_0_1"/>
<protein>
    <submittedName>
        <fullName evidence="4">Uncharacterized protein</fullName>
    </submittedName>
</protein>
<comment type="caution">
    <text evidence="4">The sequence shown here is derived from an EMBL/GenBank/DDBJ whole genome shotgun (WGS) entry which is preliminary data.</text>
</comment>
<evidence type="ECO:0000256" key="2">
    <source>
        <dbReference type="SAM" id="Phobius"/>
    </source>
</evidence>
<keyword evidence="2" id="KW-1133">Transmembrane helix</keyword>
<evidence type="ECO:0000313" key="4">
    <source>
        <dbReference type="EMBL" id="CCA69422.1"/>
    </source>
</evidence>
<proteinExistence type="predicted"/>
<dbReference type="AlphaFoldDB" id="G4TDL8"/>
<feature type="transmembrane region" description="Helical" evidence="2">
    <location>
        <begin position="123"/>
        <end position="144"/>
    </location>
</feature>
<feature type="chain" id="PRO_5003468677" evidence="3">
    <location>
        <begin position="21"/>
        <end position="388"/>
    </location>
</feature>
<dbReference type="OrthoDB" id="3265752at2759"/>
<feature type="compositionally biased region" description="Polar residues" evidence="1">
    <location>
        <begin position="347"/>
        <end position="368"/>
    </location>
</feature>
<keyword evidence="3" id="KW-0732">Signal</keyword>
<feature type="region of interest" description="Disordered" evidence="1">
    <location>
        <begin position="347"/>
        <end position="388"/>
    </location>
</feature>
<dbReference type="InParanoid" id="G4TDL8"/>
<sequence length="388" mass="43211">MIKSWFLLVSLLSFVVGSMAKGRGGGGGGSGSISIDDNWNVPGTVKATMAFQIIFFILILTEFIAIVRRLRFVPSGRYTRAPYILLAIVTSILSLAYLLWAIYTRISTGGSSVPDTALHGLGAFLNSLLTIDNAFRPAVCLWLVHLRSNLARTTQGKTTKPWISQFWKRIVDWSLVTILFLIGISLMAVIANEWALIDSHQLNSDGYRAYFSVRRGLYFTSVAFGVLLAIDIMVSFITLKVSQKRMNFIDPISTRLLVAVFPFVFLDFLEYLVFAIYPETHTVYGYDINAFNLADTIISGVCRAGIIWGLLSTMTISNVLWTPGAPPVFGTGYMPMQPQKLQQSFYQPPWQNSPSMSAPGQYPHMSQHQPPQNPPPTTYQPYTIPNNP</sequence>
<organism evidence="4 5">
    <name type="scientific">Serendipita indica (strain DSM 11827)</name>
    <name type="common">Root endophyte fungus</name>
    <name type="synonym">Piriformospora indica</name>
    <dbReference type="NCBI Taxonomy" id="1109443"/>
    <lineage>
        <taxon>Eukaryota</taxon>
        <taxon>Fungi</taxon>
        <taxon>Dikarya</taxon>
        <taxon>Basidiomycota</taxon>
        <taxon>Agaricomycotina</taxon>
        <taxon>Agaricomycetes</taxon>
        <taxon>Sebacinales</taxon>
        <taxon>Serendipitaceae</taxon>
        <taxon>Serendipita</taxon>
    </lineage>
</organism>
<keyword evidence="2" id="KW-0472">Membrane</keyword>
<keyword evidence="5" id="KW-1185">Reference proteome</keyword>
<feature type="transmembrane region" description="Helical" evidence="2">
    <location>
        <begin position="82"/>
        <end position="103"/>
    </location>
</feature>
<keyword evidence="2" id="KW-0812">Transmembrane</keyword>
<dbReference type="Proteomes" id="UP000007148">
    <property type="component" value="Unassembled WGS sequence"/>
</dbReference>
<feature type="compositionally biased region" description="Low complexity" evidence="1">
    <location>
        <begin position="379"/>
        <end position="388"/>
    </location>
</feature>
<accession>G4TDL8</accession>
<feature type="signal peptide" evidence="3">
    <location>
        <begin position="1"/>
        <end position="20"/>
    </location>
</feature>
<evidence type="ECO:0000313" key="5">
    <source>
        <dbReference type="Proteomes" id="UP000007148"/>
    </source>
</evidence>
<feature type="transmembrane region" description="Helical" evidence="2">
    <location>
        <begin position="256"/>
        <end position="277"/>
    </location>
</feature>
<reference evidence="4 5" key="1">
    <citation type="journal article" date="2011" name="PLoS Pathog.">
        <title>Endophytic Life Strategies Decoded by Genome and Transcriptome Analyses of the Mutualistic Root Symbiont Piriformospora indica.</title>
        <authorList>
            <person name="Zuccaro A."/>
            <person name="Lahrmann U."/>
            <person name="Guldener U."/>
            <person name="Langen G."/>
            <person name="Pfiffi S."/>
            <person name="Biedenkopf D."/>
            <person name="Wong P."/>
            <person name="Samans B."/>
            <person name="Grimm C."/>
            <person name="Basiewicz M."/>
            <person name="Murat C."/>
            <person name="Martin F."/>
            <person name="Kogel K.H."/>
        </authorList>
    </citation>
    <scope>NUCLEOTIDE SEQUENCE [LARGE SCALE GENOMIC DNA]</scope>
    <source>
        <strain evidence="4 5">DSM 11827</strain>
    </source>
</reference>
<evidence type="ECO:0000256" key="3">
    <source>
        <dbReference type="SAM" id="SignalP"/>
    </source>
</evidence>
<gene>
    <name evidence="4" type="ORF">PIIN_03322</name>
</gene>
<feature type="transmembrane region" description="Helical" evidence="2">
    <location>
        <begin position="217"/>
        <end position="236"/>
    </location>
</feature>
<feature type="transmembrane region" description="Helical" evidence="2">
    <location>
        <begin position="297"/>
        <end position="321"/>
    </location>
</feature>
<feature type="transmembrane region" description="Helical" evidence="2">
    <location>
        <begin position="170"/>
        <end position="197"/>
    </location>
</feature>
<name>G4TDL8_SERID</name>
<feature type="transmembrane region" description="Helical" evidence="2">
    <location>
        <begin position="49"/>
        <end position="70"/>
    </location>
</feature>
<evidence type="ECO:0000256" key="1">
    <source>
        <dbReference type="SAM" id="MobiDB-lite"/>
    </source>
</evidence>